<dbReference type="InterPro" id="IPR001251">
    <property type="entry name" value="CRAL-TRIO_dom"/>
</dbReference>
<evidence type="ECO:0000256" key="8">
    <source>
        <dbReference type="ARBA" id="ARBA00022723"/>
    </source>
</evidence>
<keyword evidence="12 16" id="KW-0445">Lipid transport</keyword>
<evidence type="ECO:0000256" key="11">
    <source>
        <dbReference type="ARBA" id="ARBA00023004"/>
    </source>
</evidence>
<evidence type="ECO:0000256" key="15">
    <source>
        <dbReference type="ARBA" id="ARBA00024180"/>
    </source>
</evidence>
<dbReference type="SUPFAM" id="SSF52087">
    <property type="entry name" value="CRAL/TRIO domain"/>
    <property type="match status" value="1"/>
</dbReference>
<dbReference type="GO" id="GO:0005829">
    <property type="term" value="C:cytosol"/>
    <property type="evidence" value="ECO:0007669"/>
    <property type="project" value="TreeGrafter"/>
</dbReference>
<evidence type="ECO:0000256" key="2">
    <source>
        <dbReference type="ARBA" id="ARBA00004406"/>
    </source>
</evidence>
<gene>
    <name evidence="19" type="ORF">LECACI_7A001261</name>
</gene>
<dbReference type="InterPro" id="IPR036273">
    <property type="entry name" value="CRAL/TRIO_N_dom_sf"/>
</dbReference>
<dbReference type="CDD" id="cd00170">
    <property type="entry name" value="SEC14"/>
    <property type="match status" value="1"/>
</dbReference>
<organism evidence="19 20">
    <name type="scientific">Lecanosticta acicola</name>
    <dbReference type="NCBI Taxonomy" id="111012"/>
    <lineage>
        <taxon>Eukaryota</taxon>
        <taxon>Fungi</taxon>
        <taxon>Dikarya</taxon>
        <taxon>Ascomycota</taxon>
        <taxon>Pezizomycotina</taxon>
        <taxon>Dothideomycetes</taxon>
        <taxon>Dothideomycetidae</taxon>
        <taxon>Mycosphaerellales</taxon>
        <taxon>Mycosphaerellaceae</taxon>
        <taxon>Lecanosticta</taxon>
    </lineage>
</organism>
<keyword evidence="11" id="KW-0408">Iron</keyword>
<dbReference type="GO" id="GO:0046872">
    <property type="term" value="F:metal ion binding"/>
    <property type="evidence" value="ECO:0007669"/>
    <property type="project" value="UniProtKB-KW"/>
</dbReference>
<keyword evidence="9 16" id="KW-0256">Endoplasmic reticulum</keyword>
<dbReference type="PROSITE" id="PS50191">
    <property type="entry name" value="CRAL_TRIO"/>
    <property type="match status" value="1"/>
</dbReference>
<dbReference type="GO" id="GO:0005789">
    <property type="term" value="C:endoplasmic reticulum membrane"/>
    <property type="evidence" value="ECO:0007669"/>
    <property type="project" value="UniProtKB-SubCell"/>
</dbReference>
<keyword evidence="5 16" id="KW-0813">Transport</keyword>
<dbReference type="InterPro" id="IPR036865">
    <property type="entry name" value="CRAL-TRIO_dom_sf"/>
</dbReference>
<dbReference type="InterPro" id="IPR011074">
    <property type="entry name" value="CRAL/TRIO_N_dom"/>
</dbReference>
<dbReference type="GO" id="GO:0005886">
    <property type="term" value="C:plasma membrane"/>
    <property type="evidence" value="ECO:0007669"/>
    <property type="project" value="TreeGrafter"/>
</dbReference>
<keyword evidence="10 16" id="KW-0492">Microsome</keyword>
<comment type="subcellular location">
    <subcellularLocation>
        <location evidence="16">Cytoplasm</location>
    </subcellularLocation>
    <subcellularLocation>
        <location evidence="2 16">Endoplasmic reticulum membrane</location>
        <topology evidence="2 16">Peripheral membrane protein</topology>
    </subcellularLocation>
    <subcellularLocation>
        <location evidence="16">Microsome membrane</location>
        <topology evidence="16">Peripheral membrane protein</topology>
    </subcellularLocation>
</comment>
<evidence type="ECO:0000313" key="19">
    <source>
        <dbReference type="EMBL" id="CAK3826031.1"/>
    </source>
</evidence>
<keyword evidence="6 16" id="KW-0963">Cytoplasm</keyword>
<keyword evidence="8" id="KW-0479">Metal-binding</keyword>
<proteinExistence type="inferred from homology"/>
<comment type="cofactor">
    <cofactor evidence="1">
        <name>heme b</name>
        <dbReference type="ChEBI" id="CHEBI:60344"/>
    </cofactor>
</comment>
<dbReference type="SUPFAM" id="SSF46938">
    <property type="entry name" value="CRAL/TRIO N-terminal domain"/>
    <property type="match status" value="1"/>
</dbReference>
<dbReference type="GO" id="GO:0032541">
    <property type="term" value="C:cortical endoplasmic reticulum"/>
    <property type="evidence" value="ECO:0007669"/>
    <property type="project" value="TreeGrafter"/>
</dbReference>
<comment type="function">
    <text evidence="15">Non-classical phosphatidylinositol (PtdIns) transfer protein (PITP), which exhibits PtdIns-binding/transfer activity in the absence of detectable PtdCho-binding/transfer activity. Regulates PtdIns(4,5)P2 homeostasis at the plasma membrane. Heme-binding protein that may play a role in organic oxidant-induced stress responses.</text>
</comment>
<dbReference type="Pfam" id="PF00650">
    <property type="entry name" value="CRAL_TRIO"/>
    <property type="match status" value="1"/>
</dbReference>
<name>A0AAI8YSM9_9PEZI</name>
<evidence type="ECO:0000256" key="1">
    <source>
        <dbReference type="ARBA" id="ARBA00001970"/>
    </source>
</evidence>
<comment type="similarity">
    <text evidence="3 16">Belongs to the SFH5 family.</text>
</comment>
<evidence type="ECO:0000256" key="13">
    <source>
        <dbReference type="ARBA" id="ARBA00023136"/>
    </source>
</evidence>
<comment type="catalytic activity">
    <reaction evidence="14">
        <text>a 1,2-diacyl-sn-glycero-3-phospho-(1D-myo-inositol)(in) = a 1,2-diacyl-sn-glycero-3-phospho-(1D-myo-inositol)(out)</text>
        <dbReference type="Rhea" id="RHEA:38691"/>
        <dbReference type="ChEBI" id="CHEBI:57880"/>
    </reaction>
    <physiologicalReaction direction="left-to-right" evidence="14">
        <dbReference type="Rhea" id="RHEA:38692"/>
    </physiologicalReaction>
</comment>
<dbReference type="GO" id="GO:0017157">
    <property type="term" value="P:regulation of exocytosis"/>
    <property type="evidence" value="ECO:0007669"/>
    <property type="project" value="TreeGrafter"/>
</dbReference>
<dbReference type="PANTHER" id="PTHR47669">
    <property type="entry name" value="PHOSPHATIDYLINOSITOL TRANSFER PROTEIN SFH5"/>
    <property type="match status" value="1"/>
</dbReference>
<evidence type="ECO:0000259" key="18">
    <source>
        <dbReference type="PROSITE" id="PS50191"/>
    </source>
</evidence>
<feature type="domain" description="CRAL-TRIO" evidence="18">
    <location>
        <begin position="181"/>
        <end position="275"/>
    </location>
</feature>
<dbReference type="InterPro" id="IPR042938">
    <property type="entry name" value="Sfh5"/>
</dbReference>
<dbReference type="Proteomes" id="UP001296104">
    <property type="component" value="Unassembled WGS sequence"/>
</dbReference>
<accession>A0AAI8YSM9</accession>
<evidence type="ECO:0000313" key="20">
    <source>
        <dbReference type="Proteomes" id="UP001296104"/>
    </source>
</evidence>
<dbReference type="GO" id="GO:0043001">
    <property type="term" value="P:Golgi to plasma membrane protein transport"/>
    <property type="evidence" value="ECO:0007669"/>
    <property type="project" value="TreeGrafter"/>
</dbReference>
<dbReference type="Pfam" id="PF03765">
    <property type="entry name" value="CRAL_TRIO_N"/>
    <property type="match status" value="1"/>
</dbReference>
<dbReference type="GO" id="GO:0008526">
    <property type="term" value="F:phosphatidylinositol transfer activity"/>
    <property type="evidence" value="ECO:0007669"/>
    <property type="project" value="UniProtKB-UniRule"/>
</dbReference>
<reference evidence="19" key="1">
    <citation type="submission" date="2023-11" db="EMBL/GenBank/DDBJ databases">
        <authorList>
            <person name="Alioto T."/>
            <person name="Alioto T."/>
            <person name="Gomez Garrido J."/>
        </authorList>
    </citation>
    <scope>NUCLEOTIDE SEQUENCE</scope>
</reference>
<evidence type="ECO:0000256" key="4">
    <source>
        <dbReference type="ARBA" id="ARBA00018320"/>
    </source>
</evidence>
<dbReference type="AlphaFoldDB" id="A0AAI8YSM9"/>
<evidence type="ECO:0000256" key="10">
    <source>
        <dbReference type="ARBA" id="ARBA00022848"/>
    </source>
</evidence>
<evidence type="ECO:0000256" key="6">
    <source>
        <dbReference type="ARBA" id="ARBA00022490"/>
    </source>
</evidence>
<keyword evidence="13 16" id="KW-0472">Membrane</keyword>
<dbReference type="EMBL" id="CAVMBE010000004">
    <property type="protein sequence ID" value="CAK3826031.1"/>
    <property type="molecule type" value="Genomic_DNA"/>
</dbReference>
<evidence type="ECO:0000256" key="9">
    <source>
        <dbReference type="ARBA" id="ARBA00022824"/>
    </source>
</evidence>
<evidence type="ECO:0000256" key="7">
    <source>
        <dbReference type="ARBA" id="ARBA00022617"/>
    </source>
</evidence>
<dbReference type="Gene3D" id="3.40.525.10">
    <property type="entry name" value="CRAL-TRIO lipid binding domain"/>
    <property type="match status" value="1"/>
</dbReference>
<evidence type="ECO:0000256" key="14">
    <source>
        <dbReference type="ARBA" id="ARBA00024146"/>
    </source>
</evidence>
<protein>
    <recommendedName>
        <fullName evidence="4 16">Phosphatidylinositol transfer protein SFH5</fullName>
        <shortName evidence="16">PITP SFH5</shortName>
    </recommendedName>
</protein>
<keyword evidence="7" id="KW-0349">Heme</keyword>
<evidence type="ECO:0000256" key="17">
    <source>
        <dbReference type="SAM" id="MobiDB-lite"/>
    </source>
</evidence>
<evidence type="ECO:0000256" key="5">
    <source>
        <dbReference type="ARBA" id="ARBA00022448"/>
    </source>
</evidence>
<evidence type="ECO:0000256" key="12">
    <source>
        <dbReference type="ARBA" id="ARBA00023055"/>
    </source>
</evidence>
<dbReference type="PANTHER" id="PTHR47669:SF1">
    <property type="entry name" value="PHOSPHATIDYLINOSITOL TRANSFER PROTEIN SFH5"/>
    <property type="match status" value="1"/>
</dbReference>
<comment type="caution">
    <text evidence="19">The sequence shown here is derived from an EMBL/GenBank/DDBJ whole genome shotgun (WGS) entry which is preliminary data.</text>
</comment>
<keyword evidence="20" id="KW-1185">Reference proteome</keyword>
<evidence type="ECO:0000256" key="3">
    <source>
        <dbReference type="ARBA" id="ARBA00006667"/>
    </source>
</evidence>
<sequence>MAEIAKDWDNLPKEHKLSQFAAALPEILEKTGYAEMYGVELVAPKDEAPAPHTTLLILQKFLRANVDDLEKAKTQLTEALQWRKEYQPLKVKDESFDGDKFGGLGYVTKVKGVKGSPNEEDVVTWNIYGAATKDVKKTFGDVDAWRVGLQEIAISHLNLNEATKTIPDYGKGPDPYRTINVHDYLSVSFLRRPAEIKNSSSKIVQTFQQYYPETVSSKFFVNVPIVMQWMMGAMKALMSSDSIQSMTWMTYGSELHNYLSSDIPKDYGGTAAPLKDAGLEPKYAAVEQKTQNPTVAPTEAVASGTAPPATG</sequence>
<evidence type="ECO:0000256" key="16">
    <source>
        <dbReference type="RuleBase" id="RU367059"/>
    </source>
</evidence>
<feature type="region of interest" description="Disordered" evidence="17">
    <location>
        <begin position="285"/>
        <end position="311"/>
    </location>
</feature>